<accession>A0ABR2RU47</accession>
<dbReference type="EMBL" id="JBBPBN010000020">
    <property type="protein sequence ID" value="KAK9016394.1"/>
    <property type="molecule type" value="Genomic_DNA"/>
</dbReference>
<gene>
    <name evidence="1" type="ORF">V6N11_078894</name>
</gene>
<sequence length="96" mass="10908">MFRCLIEGNDDCVVQMFSEMANWQLFLIFSGYYRATLVPYGISFCVQICRASDDSDIYNDGKASSVEKPVEFLISLVPTEPEIDEAEKNLLAIRLI</sequence>
<proteinExistence type="predicted"/>
<name>A0ABR2RU47_9ROSI</name>
<protein>
    <submittedName>
        <fullName evidence="1">Uncharacterized protein</fullName>
    </submittedName>
</protein>
<dbReference type="Proteomes" id="UP001396334">
    <property type="component" value="Unassembled WGS sequence"/>
</dbReference>
<comment type="caution">
    <text evidence="1">The sequence shown here is derived from an EMBL/GenBank/DDBJ whole genome shotgun (WGS) entry which is preliminary data.</text>
</comment>
<evidence type="ECO:0000313" key="1">
    <source>
        <dbReference type="EMBL" id="KAK9016394.1"/>
    </source>
</evidence>
<organism evidence="1 2">
    <name type="scientific">Hibiscus sabdariffa</name>
    <name type="common">roselle</name>
    <dbReference type="NCBI Taxonomy" id="183260"/>
    <lineage>
        <taxon>Eukaryota</taxon>
        <taxon>Viridiplantae</taxon>
        <taxon>Streptophyta</taxon>
        <taxon>Embryophyta</taxon>
        <taxon>Tracheophyta</taxon>
        <taxon>Spermatophyta</taxon>
        <taxon>Magnoliopsida</taxon>
        <taxon>eudicotyledons</taxon>
        <taxon>Gunneridae</taxon>
        <taxon>Pentapetalae</taxon>
        <taxon>rosids</taxon>
        <taxon>malvids</taxon>
        <taxon>Malvales</taxon>
        <taxon>Malvaceae</taxon>
        <taxon>Malvoideae</taxon>
        <taxon>Hibiscus</taxon>
    </lineage>
</organism>
<reference evidence="1 2" key="1">
    <citation type="journal article" date="2024" name="G3 (Bethesda)">
        <title>Genome assembly of Hibiscus sabdariffa L. provides insights into metabolisms of medicinal natural products.</title>
        <authorList>
            <person name="Kim T."/>
        </authorList>
    </citation>
    <scope>NUCLEOTIDE SEQUENCE [LARGE SCALE GENOMIC DNA]</scope>
    <source>
        <strain evidence="1">TK-2024</strain>
        <tissue evidence="1">Old leaves</tissue>
    </source>
</reference>
<evidence type="ECO:0000313" key="2">
    <source>
        <dbReference type="Proteomes" id="UP001396334"/>
    </source>
</evidence>
<keyword evidence="2" id="KW-1185">Reference proteome</keyword>